<feature type="region of interest" description="Disordered" evidence="1">
    <location>
        <begin position="1"/>
        <end position="46"/>
    </location>
</feature>
<evidence type="ECO:0000256" key="1">
    <source>
        <dbReference type="SAM" id="MobiDB-lite"/>
    </source>
</evidence>
<organism evidence="2 3">
    <name type="scientific">Streptomyces cathayae</name>
    <dbReference type="NCBI Taxonomy" id="3031124"/>
    <lineage>
        <taxon>Bacteria</taxon>
        <taxon>Bacillati</taxon>
        <taxon>Actinomycetota</taxon>
        <taxon>Actinomycetes</taxon>
        <taxon>Kitasatosporales</taxon>
        <taxon>Streptomycetaceae</taxon>
        <taxon>Streptomyces</taxon>
    </lineage>
</organism>
<feature type="compositionally biased region" description="Basic residues" evidence="1">
    <location>
        <begin position="37"/>
        <end position="46"/>
    </location>
</feature>
<gene>
    <name evidence="2" type="ORF">PYS65_13465</name>
</gene>
<dbReference type="EMBL" id="CP121682">
    <property type="protein sequence ID" value="WGD41087.1"/>
    <property type="molecule type" value="Genomic_DNA"/>
</dbReference>
<protein>
    <submittedName>
        <fullName evidence="2">Uncharacterized protein</fullName>
    </submittedName>
</protein>
<proteinExistence type="predicted"/>
<name>A0ABY8JYK7_9ACTN</name>
<evidence type="ECO:0000313" key="2">
    <source>
        <dbReference type="EMBL" id="WGD41087.1"/>
    </source>
</evidence>
<reference evidence="2 3" key="1">
    <citation type="submission" date="2023-03" db="EMBL/GenBank/DDBJ databases">
        <authorList>
            <person name="Mo P."/>
        </authorList>
    </citation>
    <scope>NUCLEOTIDE SEQUENCE [LARGE SCALE GENOMIC DNA]</scope>
    <source>
        <strain evidence="2 3">HUAS 5</strain>
    </source>
</reference>
<feature type="compositionally biased region" description="Acidic residues" evidence="1">
    <location>
        <begin position="1"/>
        <end position="11"/>
    </location>
</feature>
<keyword evidence="3" id="KW-1185">Reference proteome</keyword>
<evidence type="ECO:0000313" key="3">
    <source>
        <dbReference type="Proteomes" id="UP001216440"/>
    </source>
</evidence>
<dbReference type="Proteomes" id="UP001216440">
    <property type="component" value="Chromosome"/>
</dbReference>
<dbReference type="RefSeq" id="WP_279334205.1">
    <property type="nucleotide sequence ID" value="NZ_CP121682.1"/>
</dbReference>
<accession>A0ABY8JYK7</accession>
<sequence length="98" mass="10528">MKSVESEEPESTSEGPHHAEAGAVWGRMRRRSEPRPPVRRTVRARTRARARAVALALGEQGGRAACTLAVRSGHVQRATAMGVFSRATGVGELPVNDN</sequence>